<evidence type="ECO:0000313" key="4">
    <source>
        <dbReference type="Proteomes" id="UP000294257"/>
    </source>
</evidence>
<sequence>MGSIALYYPWMHFQSDDWVKLALLTWDGIVLTRPPELPSRDSELVRQVRAESDLITDATPSAADLDLVGDTFGSVLDAHSKAMVERFGTQAARPARSYGNPASNAGGFYAPAEPATPDDPRTFWVHHDRSAPSVGKMSAELSTRLIKAKLAVAEPNGRPWLGMRPELGSIYLAVLADAMSANNALSPVTDDLRMHHALGALDQVEGLLLGGPDRTPALADAEAAYVHLALRVVIEPERLAHVPTDKLIKFRAEHGAELTAFRAHVAGLGDELRAIAAVENVEVAHAHLKALYERETKPKLDDLRKGLRALGVESVAGPLALKVDAAAGTVLGGLAAAGGQLAVAGAAVAVTVVPYLAGKHKARREQKKGSPVAYLLAADRRLAGASLLRRR</sequence>
<dbReference type="Pfam" id="PF19749">
    <property type="entry name" value="DUF6236"/>
    <property type="match status" value="1"/>
</dbReference>
<dbReference type="OrthoDB" id="9115306at2"/>
<keyword evidence="2" id="KW-0472">Membrane</keyword>
<feature type="transmembrane region" description="Helical" evidence="2">
    <location>
        <begin position="330"/>
        <end position="357"/>
    </location>
</feature>
<dbReference type="InterPro" id="IPR046203">
    <property type="entry name" value="DUF6236"/>
</dbReference>
<proteinExistence type="predicted"/>
<accession>A0A4V2ESU9</accession>
<name>A0A4V2ESU9_9PSEU</name>
<dbReference type="AlphaFoldDB" id="A0A4V2ESU9"/>
<organism evidence="3 4">
    <name type="scientific">Herbihabitans rhizosphaerae</name>
    <dbReference type="NCBI Taxonomy" id="1872711"/>
    <lineage>
        <taxon>Bacteria</taxon>
        <taxon>Bacillati</taxon>
        <taxon>Actinomycetota</taxon>
        <taxon>Actinomycetes</taxon>
        <taxon>Pseudonocardiales</taxon>
        <taxon>Pseudonocardiaceae</taxon>
        <taxon>Herbihabitans</taxon>
    </lineage>
</organism>
<comment type="caution">
    <text evidence="3">The sequence shown here is derived from an EMBL/GenBank/DDBJ whole genome shotgun (WGS) entry which is preliminary data.</text>
</comment>
<evidence type="ECO:0000256" key="1">
    <source>
        <dbReference type="SAM" id="MobiDB-lite"/>
    </source>
</evidence>
<gene>
    <name evidence="3" type="ORF">EV193_10443</name>
</gene>
<protein>
    <submittedName>
        <fullName evidence="3">Uncharacterized protein</fullName>
    </submittedName>
</protein>
<evidence type="ECO:0000313" key="3">
    <source>
        <dbReference type="EMBL" id="RZS38833.1"/>
    </source>
</evidence>
<keyword evidence="4" id="KW-1185">Reference proteome</keyword>
<keyword evidence="2" id="KW-0812">Transmembrane</keyword>
<evidence type="ECO:0000256" key="2">
    <source>
        <dbReference type="SAM" id="Phobius"/>
    </source>
</evidence>
<dbReference type="EMBL" id="SGWQ01000004">
    <property type="protein sequence ID" value="RZS38833.1"/>
    <property type="molecule type" value="Genomic_DNA"/>
</dbReference>
<dbReference type="RefSeq" id="WP_130344458.1">
    <property type="nucleotide sequence ID" value="NZ_SGWQ01000004.1"/>
</dbReference>
<keyword evidence="2" id="KW-1133">Transmembrane helix</keyword>
<dbReference type="Proteomes" id="UP000294257">
    <property type="component" value="Unassembled WGS sequence"/>
</dbReference>
<reference evidence="3 4" key="1">
    <citation type="submission" date="2019-02" db="EMBL/GenBank/DDBJ databases">
        <title>Genomic Encyclopedia of Type Strains, Phase IV (KMG-IV): sequencing the most valuable type-strain genomes for metagenomic binning, comparative biology and taxonomic classification.</title>
        <authorList>
            <person name="Goeker M."/>
        </authorList>
    </citation>
    <scope>NUCLEOTIDE SEQUENCE [LARGE SCALE GENOMIC DNA]</scope>
    <source>
        <strain evidence="3 4">DSM 101727</strain>
    </source>
</reference>
<feature type="region of interest" description="Disordered" evidence="1">
    <location>
        <begin position="93"/>
        <end position="113"/>
    </location>
</feature>